<dbReference type="GO" id="GO:0008270">
    <property type="term" value="F:zinc ion binding"/>
    <property type="evidence" value="ECO:0007669"/>
    <property type="project" value="UniProtKB-KW"/>
</dbReference>
<accession>A0A8K1FZ32</accession>
<dbReference type="Pfam" id="PF13923">
    <property type="entry name" value="zf-C3HC4_2"/>
    <property type="match status" value="1"/>
</dbReference>
<keyword evidence="4" id="KW-0479">Metal-binding</keyword>
<comment type="catalytic activity">
    <reaction evidence="1">
        <text>S-ubiquitinyl-[E2 ubiquitin-conjugating enzyme]-L-cysteine + [acceptor protein]-L-lysine = [E2 ubiquitin-conjugating enzyme]-L-cysteine + N(6)-ubiquitinyl-[acceptor protein]-L-lysine.</text>
        <dbReference type="EC" id="2.3.2.27"/>
    </reaction>
</comment>
<keyword evidence="5 9" id="KW-0863">Zinc-finger</keyword>
<evidence type="ECO:0000256" key="7">
    <source>
        <dbReference type="ARBA" id="ARBA00023015"/>
    </source>
</evidence>
<dbReference type="OrthoDB" id="21204at2759"/>
<proteinExistence type="predicted"/>
<feature type="region of interest" description="Disordered" evidence="10">
    <location>
        <begin position="63"/>
        <end position="89"/>
    </location>
</feature>
<evidence type="ECO:0000256" key="10">
    <source>
        <dbReference type="SAM" id="MobiDB-lite"/>
    </source>
</evidence>
<evidence type="ECO:0000256" key="6">
    <source>
        <dbReference type="ARBA" id="ARBA00022833"/>
    </source>
</evidence>
<evidence type="ECO:0000256" key="4">
    <source>
        <dbReference type="ARBA" id="ARBA00022723"/>
    </source>
</evidence>
<keyword evidence="3" id="KW-0808">Transferase</keyword>
<evidence type="ECO:0000256" key="2">
    <source>
        <dbReference type="ARBA" id="ARBA00012483"/>
    </source>
</evidence>
<protein>
    <recommendedName>
        <fullName evidence="2">RING-type E3 ubiquitin transferase</fullName>
        <ecNumber evidence="2">2.3.2.27</ecNumber>
    </recommendedName>
</protein>
<evidence type="ECO:0000256" key="9">
    <source>
        <dbReference type="PROSITE-ProRule" id="PRU00175"/>
    </source>
</evidence>
<dbReference type="GO" id="GO:0061630">
    <property type="term" value="F:ubiquitin protein ligase activity"/>
    <property type="evidence" value="ECO:0007669"/>
    <property type="project" value="UniProtKB-EC"/>
</dbReference>
<feature type="region of interest" description="Disordered" evidence="10">
    <location>
        <begin position="203"/>
        <end position="253"/>
    </location>
</feature>
<reference evidence="12" key="1">
    <citation type="submission" date="2019-04" db="EMBL/GenBank/DDBJ databases">
        <title>Genome assembly of Zosterops borbonicus 15179.</title>
        <authorList>
            <person name="Leroy T."/>
            <person name="Anselmetti Y."/>
            <person name="Tilak M.-K."/>
            <person name="Nabholz B."/>
        </authorList>
    </citation>
    <scope>NUCLEOTIDE SEQUENCE</scope>
    <source>
        <strain evidence="12">HGM_15179</strain>
        <tissue evidence="12">Muscle</tissue>
    </source>
</reference>
<dbReference type="EC" id="2.3.2.27" evidence="2"/>
<evidence type="ECO:0000256" key="8">
    <source>
        <dbReference type="ARBA" id="ARBA00023163"/>
    </source>
</evidence>
<evidence type="ECO:0000259" key="11">
    <source>
        <dbReference type="PROSITE" id="PS50089"/>
    </source>
</evidence>
<dbReference type="EMBL" id="SWJQ01001269">
    <property type="protein sequence ID" value="TRZ08679.1"/>
    <property type="molecule type" value="Genomic_DNA"/>
</dbReference>
<dbReference type="InterPro" id="IPR001841">
    <property type="entry name" value="Znf_RING"/>
</dbReference>
<keyword evidence="6" id="KW-0862">Zinc</keyword>
<dbReference type="GO" id="GO:0006513">
    <property type="term" value="P:protein monoubiquitination"/>
    <property type="evidence" value="ECO:0007669"/>
    <property type="project" value="TreeGrafter"/>
</dbReference>
<dbReference type="GO" id="GO:0000209">
    <property type="term" value="P:protein polyubiquitination"/>
    <property type="evidence" value="ECO:0007669"/>
    <property type="project" value="TreeGrafter"/>
</dbReference>
<gene>
    <name evidence="12" type="ORF">HGM15179_018428</name>
</gene>
<dbReference type="PROSITE" id="PS00518">
    <property type="entry name" value="ZF_RING_1"/>
    <property type="match status" value="1"/>
</dbReference>
<feature type="domain" description="RING-type" evidence="11">
    <location>
        <begin position="9"/>
        <end position="48"/>
    </location>
</feature>
<dbReference type="PANTHER" id="PTHR46077:SF1">
    <property type="entry name" value="TOP1 BINDING ARGININE_SERINE RICH PROTEIN, E3 UBIQUITIN LIGASE"/>
    <property type="match status" value="1"/>
</dbReference>
<dbReference type="InterPro" id="IPR013083">
    <property type="entry name" value="Znf_RING/FYVE/PHD"/>
</dbReference>
<dbReference type="SMART" id="SM00184">
    <property type="entry name" value="RING"/>
    <property type="match status" value="1"/>
</dbReference>
<feature type="compositionally biased region" description="Gly residues" evidence="10">
    <location>
        <begin position="213"/>
        <end position="223"/>
    </location>
</feature>
<evidence type="ECO:0000313" key="12">
    <source>
        <dbReference type="EMBL" id="TRZ08679.1"/>
    </source>
</evidence>
<evidence type="ECO:0000256" key="1">
    <source>
        <dbReference type="ARBA" id="ARBA00000900"/>
    </source>
</evidence>
<dbReference type="SUPFAM" id="SSF57850">
    <property type="entry name" value="RING/U-box"/>
    <property type="match status" value="1"/>
</dbReference>
<dbReference type="PROSITE" id="PS50089">
    <property type="entry name" value="ZF_RING_2"/>
    <property type="match status" value="1"/>
</dbReference>
<name>A0A8K1FZ32_9PASS</name>
<dbReference type="PANTHER" id="PTHR46077">
    <property type="entry name" value="E3 UBIQUITIN-PROTEIN LIGASE TOPORS"/>
    <property type="match status" value="1"/>
</dbReference>
<dbReference type="InterPro" id="IPR017907">
    <property type="entry name" value="Znf_RING_CS"/>
</dbReference>
<dbReference type="Gene3D" id="3.30.40.10">
    <property type="entry name" value="Zinc/RING finger domain, C3HC4 (zinc finger)"/>
    <property type="match status" value="1"/>
</dbReference>
<keyword evidence="7" id="KW-0805">Transcription regulation</keyword>
<keyword evidence="8" id="KW-0804">Transcription</keyword>
<dbReference type="AlphaFoldDB" id="A0A8K1FZ32"/>
<evidence type="ECO:0000256" key="3">
    <source>
        <dbReference type="ARBA" id="ARBA00022679"/>
    </source>
</evidence>
<sequence>MATGSEWSCPICREASADIAYVGSCLHQFCRGCIVRWARLNPSCPLCRQTVHTIIYPTAPSQGLAETAVPQPSTPRRTTPREGPQRQAQVAGFPPETWAALFRNHGEVLRPLERWLNEVLCGDCWWDVAFAQGRIVASLCRFGLHEEALARELRPLLAGQTAAFVRHLLDVAAEQCGELARRHFNAAPQQAGHAIAFPGASGALEEHREGPRQAGGGAPGSCGPGVSWQSGRRRGGGSEESGAAHRKPYRRQN</sequence>
<evidence type="ECO:0000313" key="13">
    <source>
        <dbReference type="Proteomes" id="UP000796761"/>
    </source>
</evidence>
<comment type="caution">
    <text evidence="12">The sequence shown here is derived from an EMBL/GenBank/DDBJ whole genome shotgun (WGS) entry which is preliminary data.</text>
</comment>
<evidence type="ECO:0000256" key="5">
    <source>
        <dbReference type="ARBA" id="ARBA00022771"/>
    </source>
</evidence>
<keyword evidence="13" id="KW-1185">Reference proteome</keyword>
<feature type="compositionally biased region" description="Basic residues" evidence="10">
    <location>
        <begin position="244"/>
        <end position="253"/>
    </location>
</feature>
<dbReference type="Proteomes" id="UP000796761">
    <property type="component" value="Unassembled WGS sequence"/>
</dbReference>
<organism evidence="12 13">
    <name type="scientific">Zosterops borbonicus</name>
    <dbReference type="NCBI Taxonomy" id="364589"/>
    <lineage>
        <taxon>Eukaryota</taxon>
        <taxon>Metazoa</taxon>
        <taxon>Chordata</taxon>
        <taxon>Craniata</taxon>
        <taxon>Vertebrata</taxon>
        <taxon>Euteleostomi</taxon>
        <taxon>Archelosauria</taxon>
        <taxon>Archosauria</taxon>
        <taxon>Dinosauria</taxon>
        <taxon>Saurischia</taxon>
        <taxon>Theropoda</taxon>
        <taxon>Coelurosauria</taxon>
        <taxon>Aves</taxon>
        <taxon>Neognathae</taxon>
        <taxon>Neoaves</taxon>
        <taxon>Telluraves</taxon>
        <taxon>Australaves</taxon>
        <taxon>Passeriformes</taxon>
        <taxon>Sylvioidea</taxon>
        <taxon>Zosteropidae</taxon>
        <taxon>Zosterops</taxon>
    </lineage>
</organism>